<protein>
    <submittedName>
        <fullName evidence="1">Uncharacterized protein</fullName>
    </submittedName>
</protein>
<evidence type="ECO:0000313" key="2">
    <source>
        <dbReference type="Proteomes" id="UP001497680"/>
    </source>
</evidence>
<organism evidence="1 2">
    <name type="scientific">Hypoxylon rubiginosum</name>
    <dbReference type="NCBI Taxonomy" id="110542"/>
    <lineage>
        <taxon>Eukaryota</taxon>
        <taxon>Fungi</taxon>
        <taxon>Dikarya</taxon>
        <taxon>Ascomycota</taxon>
        <taxon>Pezizomycotina</taxon>
        <taxon>Sordariomycetes</taxon>
        <taxon>Xylariomycetidae</taxon>
        <taxon>Xylariales</taxon>
        <taxon>Hypoxylaceae</taxon>
        <taxon>Hypoxylon</taxon>
    </lineage>
</organism>
<accession>A0ACC0D7W5</accession>
<gene>
    <name evidence="1" type="ORF">F4821DRAFT_257790</name>
</gene>
<proteinExistence type="predicted"/>
<evidence type="ECO:0000313" key="1">
    <source>
        <dbReference type="EMBL" id="KAI6088611.1"/>
    </source>
</evidence>
<reference evidence="1 2" key="1">
    <citation type="journal article" date="2022" name="New Phytol.">
        <title>Ecological generalism drives hyperdiversity of secondary metabolite gene clusters in xylarialean endophytes.</title>
        <authorList>
            <person name="Franco M.E.E."/>
            <person name="Wisecaver J.H."/>
            <person name="Arnold A.E."/>
            <person name="Ju Y.M."/>
            <person name="Slot J.C."/>
            <person name="Ahrendt S."/>
            <person name="Moore L.P."/>
            <person name="Eastman K.E."/>
            <person name="Scott K."/>
            <person name="Konkel Z."/>
            <person name="Mondo S.J."/>
            <person name="Kuo A."/>
            <person name="Hayes R.D."/>
            <person name="Haridas S."/>
            <person name="Andreopoulos B."/>
            <person name="Riley R."/>
            <person name="LaButti K."/>
            <person name="Pangilinan J."/>
            <person name="Lipzen A."/>
            <person name="Amirebrahimi M."/>
            <person name="Yan J."/>
            <person name="Adam C."/>
            <person name="Keymanesh K."/>
            <person name="Ng V."/>
            <person name="Louie K."/>
            <person name="Northen T."/>
            <person name="Drula E."/>
            <person name="Henrissat B."/>
            <person name="Hsieh H.M."/>
            <person name="Youens-Clark K."/>
            <person name="Lutzoni F."/>
            <person name="Miadlikowska J."/>
            <person name="Eastwood D.C."/>
            <person name="Hamelin R.C."/>
            <person name="Grigoriev I.V."/>
            <person name="U'Ren J.M."/>
        </authorList>
    </citation>
    <scope>NUCLEOTIDE SEQUENCE [LARGE SCALE GENOMIC DNA]</scope>
    <source>
        <strain evidence="1 2">ER1909</strain>
    </source>
</reference>
<dbReference type="Proteomes" id="UP001497680">
    <property type="component" value="Unassembled WGS sequence"/>
</dbReference>
<sequence>MSSTLDNYEKILERCDRFQRDINAKTKIIVVVGQANKEAYTKLVPNSDDNEMWRRAVLNDDLNGFQIYGEKPRVNFLQDMRNKRMKKIVVFIPHSMYFLMGFKKQTAAFTDMIIWSQPLC</sequence>
<comment type="caution">
    <text evidence="1">The sequence shown here is derived from an EMBL/GenBank/DDBJ whole genome shotgun (WGS) entry which is preliminary data.</text>
</comment>
<name>A0ACC0D7W5_9PEZI</name>
<dbReference type="EMBL" id="MU394300">
    <property type="protein sequence ID" value="KAI6088611.1"/>
    <property type="molecule type" value="Genomic_DNA"/>
</dbReference>
<keyword evidence="2" id="KW-1185">Reference proteome</keyword>